<dbReference type="GO" id="GO:0008270">
    <property type="term" value="F:zinc ion binding"/>
    <property type="evidence" value="ECO:0007669"/>
    <property type="project" value="TreeGrafter"/>
</dbReference>
<dbReference type="PANTHER" id="PTHR33202:SF7">
    <property type="entry name" value="FERRIC UPTAKE REGULATION PROTEIN"/>
    <property type="match status" value="1"/>
</dbReference>
<dbReference type="EMBL" id="LT605205">
    <property type="protein sequence ID" value="SCD21598.1"/>
    <property type="molecule type" value="Genomic_DNA"/>
</dbReference>
<name>A0A1R3T8H7_9BACT</name>
<comment type="cofactor">
    <cofactor evidence="1">
        <name>Mn(2+)</name>
        <dbReference type="ChEBI" id="CHEBI:29035"/>
    </cofactor>
    <cofactor evidence="1">
        <name>Fe(2+)</name>
        <dbReference type="ChEBI" id="CHEBI:29033"/>
    </cofactor>
    <text evidence="1">Binds 1 Mn(2+) or Fe(2+) ion per subunit.</text>
</comment>
<dbReference type="Proteomes" id="UP000187464">
    <property type="component" value="Chromosome I"/>
</dbReference>
<dbReference type="PANTHER" id="PTHR33202">
    <property type="entry name" value="ZINC UPTAKE REGULATION PROTEIN"/>
    <property type="match status" value="1"/>
</dbReference>
<dbReference type="InterPro" id="IPR036390">
    <property type="entry name" value="WH_DNA-bd_sf"/>
</dbReference>
<feature type="binding site" evidence="1">
    <location>
        <position position="89"/>
    </location>
    <ligand>
        <name>Fe cation</name>
        <dbReference type="ChEBI" id="CHEBI:24875"/>
    </ligand>
</feature>
<keyword evidence="1" id="KW-0408">Iron</keyword>
<dbReference type="CDD" id="cd07153">
    <property type="entry name" value="Fur_like"/>
    <property type="match status" value="1"/>
</dbReference>
<dbReference type="Gene3D" id="1.10.10.10">
    <property type="entry name" value="Winged helix-like DNA-binding domain superfamily/Winged helix DNA-binding domain"/>
    <property type="match status" value="1"/>
</dbReference>
<evidence type="ECO:0000313" key="2">
    <source>
        <dbReference type="EMBL" id="SCD21598.1"/>
    </source>
</evidence>
<dbReference type="InterPro" id="IPR002481">
    <property type="entry name" value="FUR"/>
</dbReference>
<gene>
    <name evidence="2" type="ORF">PSM36_2802</name>
</gene>
<keyword evidence="3" id="KW-1185">Reference proteome</keyword>
<dbReference type="GO" id="GO:1900376">
    <property type="term" value="P:regulation of secondary metabolite biosynthetic process"/>
    <property type="evidence" value="ECO:0007669"/>
    <property type="project" value="TreeGrafter"/>
</dbReference>
<organism evidence="2 3">
    <name type="scientific">Proteiniphilum saccharofermentans</name>
    <dbReference type="NCBI Taxonomy" id="1642647"/>
    <lineage>
        <taxon>Bacteria</taxon>
        <taxon>Pseudomonadati</taxon>
        <taxon>Bacteroidota</taxon>
        <taxon>Bacteroidia</taxon>
        <taxon>Bacteroidales</taxon>
        <taxon>Dysgonomonadaceae</taxon>
        <taxon>Proteiniphilum</taxon>
    </lineage>
</organism>
<dbReference type="SUPFAM" id="SSF46785">
    <property type="entry name" value="Winged helix' DNA-binding domain"/>
    <property type="match status" value="1"/>
</dbReference>
<dbReference type="AlphaFoldDB" id="A0A1R3T8H7"/>
<dbReference type="Pfam" id="PF01475">
    <property type="entry name" value="FUR"/>
    <property type="match status" value="1"/>
</dbReference>
<evidence type="ECO:0000313" key="3">
    <source>
        <dbReference type="Proteomes" id="UP000187464"/>
    </source>
</evidence>
<accession>A0A1R3T8H7</accession>
<reference evidence="2 3" key="1">
    <citation type="submission" date="2016-08" db="EMBL/GenBank/DDBJ databases">
        <authorList>
            <person name="Seilhamer J.J."/>
        </authorList>
    </citation>
    <scope>NUCLEOTIDE SEQUENCE [LARGE SCALE GENOMIC DNA]</scope>
    <source>
        <strain evidence="2">M3/6</strain>
    </source>
</reference>
<sequence length="141" mass="16176">MEAHTDAIREKLKNKGLKITPQRISVLEALYALQDHPAAEQIIDFVRKKNPNIATGTVYKTLDTLVKNGVVTKFRTEGEAARYDCILTHHHHLFSSDNDHIEDYENEELDRLLSDFFKAHSIPNFEIKSIKLQIKGRFSSS</sequence>
<dbReference type="RefSeq" id="WP_076931415.1">
    <property type="nucleotide sequence ID" value="NZ_LT605205.1"/>
</dbReference>
<protein>
    <submittedName>
        <fullName evidence="2">Ferric uptake regulator(Fur)</fullName>
    </submittedName>
</protein>
<dbReference type="GO" id="GO:0045892">
    <property type="term" value="P:negative regulation of DNA-templated transcription"/>
    <property type="evidence" value="ECO:0007669"/>
    <property type="project" value="TreeGrafter"/>
</dbReference>
<dbReference type="KEGG" id="psac:PSM36_2802"/>
<dbReference type="STRING" id="1642647.PSM36_2802"/>
<keyword evidence="1" id="KW-0479">Metal-binding</keyword>
<proteinExistence type="predicted"/>
<dbReference type="GO" id="GO:0003700">
    <property type="term" value="F:DNA-binding transcription factor activity"/>
    <property type="evidence" value="ECO:0007669"/>
    <property type="project" value="InterPro"/>
</dbReference>
<evidence type="ECO:0000256" key="1">
    <source>
        <dbReference type="PIRSR" id="PIRSR602481-2"/>
    </source>
</evidence>
<dbReference type="InterPro" id="IPR036388">
    <property type="entry name" value="WH-like_DNA-bd_sf"/>
</dbReference>
<dbReference type="GO" id="GO:0000976">
    <property type="term" value="F:transcription cis-regulatory region binding"/>
    <property type="evidence" value="ECO:0007669"/>
    <property type="project" value="TreeGrafter"/>
</dbReference>